<accession>A0A1A9V165</accession>
<evidence type="ECO:0000256" key="1">
    <source>
        <dbReference type="SAM" id="SignalP"/>
    </source>
</evidence>
<evidence type="ECO:0000313" key="3">
    <source>
        <dbReference type="Proteomes" id="UP000078200"/>
    </source>
</evidence>
<feature type="signal peptide" evidence="1">
    <location>
        <begin position="1"/>
        <end position="41"/>
    </location>
</feature>
<sequence>MPTRPYETYTFRMFCLTYHAENQKQMLLLLLLLLCVKLVAQTNKLSHDLYNLLESQAKVHVFNETWQVRVLNWKLPHPLPRAFVKYIDKSHSNSFYFYFITQC</sequence>
<dbReference type="Proteomes" id="UP000078200">
    <property type="component" value="Unassembled WGS sequence"/>
</dbReference>
<keyword evidence="3" id="KW-1185">Reference proteome</keyword>
<proteinExistence type="predicted"/>
<reference evidence="2" key="1">
    <citation type="submission" date="2020-05" db="UniProtKB">
        <authorList>
            <consortium name="EnsemblMetazoa"/>
        </authorList>
    </citation>
    <scope>IDENTIFICATION</scope>
    <source>
        <strain evidence="2">TTRI</strain>
    </source>
</reference>
<keyword evidence="1" id="KW-0732">Signal</keyword>
<name>A0A1A9V165_GLOAU</name>
<evidence type="ECO:0000313" key="2">
    <source>
        <dbReference type="EnsemblMetazoa" id="GAUT022492-PA"/>
    </source>
</evidence>
<protein>
    <submittedName>
        <fullName evidence="2">Uncharacterized protein</fullName>
    </submittedName>
</protein>
<dbReference type="EnsemblMetazoa" id="GAUT022492-RA">
    <property type="protein sequence ID" value="GAUT022492-PA"/>
    <property type="gene ID" value="GAUT022492"/>
</dbReference>
<dbReference type="VEuPathDB" id="VectorBase:GAUT022492"/>
<dbReference type="AlphaFoldDB" id="A0A1A9V165"/>
<organism evidence="2 3">
    <name type="scientific">Glossina austeni</name>
    <name type="common">Savannah tsetse fly</name>
    <dbReference type="NCBI Taxonomy" id="7395"/>
    <lineage>
        <taxon>Eukaryota</taxon>
        <taxon>Metazoa</taxon>
        <taxon>Ecdysozoa</taxon>
        <taxon>Arthropoda</taxon>
        <taxon>Hexapoda</taxon>
        <taxon>Insecta</taxon>
        <taxon>Pterygota</taxon>
        <taxon>Neoptera</taxon>
        <taxon>Endopterygota</taxon>
        <taxon>Diptera</taxon>
        <taxon>Brachycera</taxon>
        <taxon>Muscomorpha</taxon>
        <taxon>Hippoboscoidea</taxon>
        <taxon>Glossinidae</taxon>
        <taxon>Glossina</taxon>
    </lineage>
</organism>
<feature type="chain" id="PRO_5008398938" evidence="1">
    <location>
        <begin position="42"/>
        <end position="103"/>
    </location>
</feature>